<dbReference type="OrthoDB" id="10263264at2759"/>
<organism evidence="2 3">
    <name type="scientific">Albula glossodonta</name>
    <name type="common">roundjaw bonefish</name>
    <dbReference type="NCBI Taxonomy" id="121402"/>
    <lineage>
        <taxon>Eukaryota</taxon>
        <taxon>Metazoa</taxon>
        <taxon>Chordata</taxon>
        <taxon>Craniata</taxon>
        <taxon>Vertebrata</taxon>
        <taxon>Euteleostomi</taxon>
        <taxon>Actinopterygii</taxon>
        <taxon>Neopterygii</taxon>
        <taxon>Teleostei</taxon>
        <taxon>Albuliformes</taxon>
        <taxon>Albulidae</taxon>
        <taxon>Albula</taxon>
    </lineage>
</organism>
<evidence type="ECO:0000256" key="1">
    <source>
        <dbReference type="SAM" id="MobiDB-lite"/>
    </source>
</evidence>
<dbReference type="EMBL" id="JAFBMS010000300">
    <property type="protein sequence ID" value="KAG9331732.1"/>
    <property type="molecule type" value="Genomic_DNA"/>
</dbReference>
<evidence type="ECO:0000313" key="3">
    <source>
        <dbReference type="Proteomes" id="UP000824540"/>
    </source>
</evidence>
<feature type="compositionally biased region" description="Polar residues" evidence="1">
    <location>
        <begin position="189"/>
        <end position="200"/>
    </location>
</feature>
<sequence>MTDKRCEANSMPWQLTQAPPPGCHGDCVCVQFVMETVSVCRLFMEILNSCVDCDEIQFKEDGNWAPMRLKKEVQEVPASYNGVEGARPTGLSESRSSSAHSGSGSGKKVEVIDLTLDSSSEDEEPPTVKRPCPPALSPASSPTQVSPVPRAPSMPPVDTSYIPPPPPLIQDYRHYYHTPSDLSAPLSLEQPTTTGSSTLAPPSAGTGLRDGHTHSTTPRPSTETTPTALYGSIPDVISLD</sequence>
<dbReference type="AlphaFoldDB" id="A0A8T2N216"/>
<feature type="region of interest" description="Disordered" evidence="1">
    <location>
        <begin position="80"/>
        <end position="240"/>
    </location>
</feature>
<feature type="compositionally biased region" description="Low complexity" evidence="1">
    <location>
        <begin position="214"/>
        <end position="227"/>
    </location>
</feature>
<reference evidence="2" key="1">
    <citation type="thesis" date="2021" institute="BYU ScholarsArchive" country="Provo, UT, USA">
        <title>Applications of and Algorithms for Genome Assembly and Genomic Analyses with an Emphasis on Marine Teleosts.</title>
        <authorList>
            <person name="Pickett B.D."/>
        </authorList>
    </citation>
    <scope>NUCLEOTIDE SEQUENCE</scope>
    <source>
        <strain evidence="2">HI-2016</strain>
    </source>
</reference>
<dbReference type="Proteomes" id="UP000824540">
    <property type="component" value="Unassembled WGS sequence"/>
</dbReference>
<accession>A0A8T2N216</accession>
<name>A0A8T2N216_9TELE</name>
<protein>
    <submittedName>
        <fullName evidence="2">Uncharacterized protein</fullName>
    </submittedName>
</protein>
<keyword evidence="3" id="KW-1185">Reference proteome</keyword>
<comment type="caution">
    <text evidence="2">The sequence shown here is derived from an EMBL/GenBank/DDBJ whole genome shotgun (WGS) entry which is preliminary data.</text>
</comment>
<gene>
    <name evidence="2" type="ORF">JZ751_017297</name>
</gene>
<evidence type="ECO:0000313" key="2">
    <source>
        <dbReference type="EMBL" id="KAG9331732.1"/>
    </source>
</evidence>
<proteinExistence type="predicted"/>
<feature type="compositionally biased region" description="Low complexity" evidence="1">
    <location>
        <begin position="90"/>
        <end position="102"/>
    </location>
</feature>